<dbReference type="PANTHER" id="PTHR42715">
    <property type="entry name" value="BETA-GLUCOSIDASE"/>
    <property type="match status" value="1"/>
</dbReference>
<evidence type="ECO:0000256" key="5">
    <source>
        <dbReference type="ARBA" id="ARBA00023180"/>
    </source>
</evidence>
<dbReference type="FunFam" id="2.60.40.10:FF:000495">
    <property type="entry name" value="Periplasmic beta-glucosidase"/>
    <property type="match status" value="1"/>
</dbReference>
<dbReference type="Pfam" id="PF01915">
    <property type="entry name" value="Glyco_hydro_3_C"/>
    <property type="match status" value="1"/>
</dbReference>
<dbReference type="GO" id="GO:0009251">
    <property type="term" value="P:glucan catabolic process"/>
    <property type="evidence" value="ECO:0007669"/>
    <property type="project" value="TreeGrafter"/>
</dbReference>
<dbReference type="PROSITE" id="PS00775">
    <property type="entry name" value="GLYCOSYL_HYDROL_F3"/>
    <property type="match status" value="1"/>
</dbReference>
<dbReference type="SUPFAM" id="SSF51445">
    <property type="entry name" value="(Trans)glycosidases"/>
    <property type="match status" value="1"/>
</dbReference>
<evidence type="ECO:0000256" key="3">
    <source>
        <dbReference type="ARBA" id="ARBA00005336"/>
    </source>
</evidence>
<reference evidence="11 12" key="1">
    <citation type="submission" date="2022-03" db="EMBL/GenBank/DDBJ databases">
        <title>Genome data of Colletotrichum spp.</title>
        <authorList>
            <person name="Utami Y.D."/>
            <person name="Hiruma K."/>
        </authorList>
    </citation>
    <scope>NUCLEOTIDE SEQUENCE [LARGE SCALE GENOMIC DNA]</scope>
    <source>
        <strain evidence="11 12">MAFF 239500</strain>
    </source>
</reference>
<protein>
    <recommendedName>
        <fullName evidence="9">beta-glucosidase</fullName>
        <ecNumber evidence="9">3.2.1.21</ecNumber>
    </recommendedName>
</protein>
<dbReference type="EC" id="3.2.1.21" evidence="9"/>
<evidence type="ECO:0000256" key="9">
    <source>
        <dbReference type="RuleBase" id="RU361161"/>
    </source>
</evidence>
<dbReference type="GO" id="GO:0008422">
    <property type="term" value="F:beta-glucosidase activity"/>
    <property type="evidence" value="ECO:0007669"/>
    <property type="project" value="UniProtKB-EC"/>
</dbReference>
<dbReference type="InterPro" id="IPR036962">
    <property type="entry name" value="Glyco_hydro_3_N_sf"/>
</dbReference>
<comment type="pathway">
    <text evidence="2 9">Glycan metabolism; cellulose degradation.</text>
</comment>
<evidence type="ECO:0000256" key="8">
    <source>
        <dbReference type="ARBA" id="ARBA00023326"/>
    </source>
</evidence>
<dbReference type="InterPro" id="IPR011658">
    <property type="entry name" value="PA14_dom"/>
</dbReference>
<dbReference type="AlphaFoldDB" id="A0AA37P194"/>
<dbReference type="InterPro" id="IPR017853">
    <property type="entry name" value="GH"/>
</dbReference>
<dbReference type="Pfam" id="PF07691">
    <property type="entry name" value="PA14"/>
    <property type="match status" value="1"/>
</dbReference>
<dbReference type="InterPro" id="IPR001764">
    <property type="entry name" value="Glyco_hydro_3_N"/>
</dbReference>
<accession>A0AA37P194</accession>
<dbReference type="InterPro" id="IPR037524">
    <property type="entry name" value="PA14/GLEYA"/>
</dbReference>
<dbReference type="InterPro" id="IPR019800">
    <property type="entry name" value="Glyco_hydro_3_AS"/>
</dbReference>
<dbReference type="PRINTS" id="PR00133">
    <property type="entry name" value="GLHYDRLASE3"/>
</dbReference>
<dbReference type="InterPro" id="IPR026891">
    <property type="entry name" value="Fn3-like"/>
</dbReference>
<dbReference type="Gene3D" id="2.60.40.10">
    <property type="entry name" value="Immunoglobulins"/>
    <property type="match status" value="1"/>
</dbReference>
<dbReference type="SUPFAM" id="SSF52279">
    <property type="entry name" value="Beta-D-glucan exohydrolase, C-terminal domain"/>
    <property type="match status" value="1"/>
</dbReference>
<evidence type="ECO:0000256" key="4">
    <source>
        <dbReference type="ARBA" id="ARBA00022801"/>
    </source>
</evidence>
<keyword evidence="5" id="KW-0325">Glycoprotein</keyword>
<name>A0AA37P194_9PEZI</name>
<organism evidence="11 12">
    <name type="scientific">Colletotrichum spaethianum</name>
    <dbReference type="NCBI Taxonomy" id="700344"/>
    <lineage>
        <taxon>Eukaryota</taxon>
        <taxon>Fungi</taxon>
        <taxon>Dikarya</taxon>
        <taxon>Ascomycota</taxon>
        <taxon>Pezizomycotina</taxon>
        <taxon>Sordariomycetes</taxon>
        <taxon>Hypocreomycetidae</taxon>
        <taxon>Glomerellales</taxon>
        <taxon>Glomerellaceae</taxon>
        <taxon>Colletotrichum</taxon>
        <taxon>Colletotrichum spaethianum species complex</taxon>
    </lineage>
</organism>
<dbReference type="EMBL" id="BQXU01000010">
    <property type="protein sequence ID" value="GKT44633.1"/>
    <property type="molecule type" value="Genomic_DNA"/>
</dbReference>
<dbReference type="PROSITE" id="PS51820">
    <property type="entry name" value="PA14"/>
    <property type="match status" value="1"/>
</dbReference>
<keyword evidence="7 9" id="KW-0326">Glycosidase</keyword>
<dbReference type="PANTHER" id="PTHR42715:SF27">
    <property type="entry name" value="BETA-GLUCOSIDASE-RELATED"/>
    <property type="match status" value="1"/>
</dbReference>
<feature type="domain" description="PA14" evidence="10">
    <location>
        <begin position="416"/>
        <end position="569"/>
    </location>
</feature>
<evidence type="ECO:0000256" key="6">
    <source>
        <dbReference type="ARBA" id="ARBA00023277"/>
    </source>
</evidence>
<dbReference type="Pfam" id="PF14310">
    <property type="entry name" value="Fn3-like"/>
    <property type="match status" value="1"/>
</dbReference>
<dbReference type="Proteomes" id="UP001055115">
    <property type="component" value="Unassembled WGS sequence"/>
</dbReference>
<dbReference type="InterPro" id="IPR036881">
    <property type="entry name" value="Glyco_hydro_3_C_sf"/>
</dbReference>
<dbReference type="RefSeq" id="XP_049126983.1">
    <property type="nucleotide sequence ID" value="XM_049271026.1"/>
</dbReference>
<dbReference type="SMART" id="SM01217">
    <property type="entry name" value="Fn3_like"/>
    <property type="match status" value="1"/>
</dbReference>
<dbReference type="Pfam" id="PF00933">
    <property type="entry name" value="Glyco_hydro_3"/>
    <property type="match status" value="1"/>
</dbReference>
<keyword evidence="4 9" id="KW-0378">Hydrolase</keyword>
<sequence>MPTDNTRLDVEALIEQLSWDEKIELLAGQGSFRTTGLPHRGIPELITGPMESAAAVHLLGYGFLAIQYILTVVDPQNPSPMLPSATGMGATFNVELLHKIGNILGEEARARGVHVLLAPTICLQRSPLFGRGFEAFAEDPYLSGILGAAYINGVQERGVATSVKHYAAHDQSDNSIEDNVCMTQRTLREVHLMPFQLVMRDSDPWTFMTSYNKINGVHVSEDAFLLKQVLRDEWGFQGLVMSDWFGTYSTSEALNAGLDLEMPGPTQWRGKCLSLAVNSRKVPRAAIDDAVRHVLNLVNKVTDTTPSSYLSASNTPEQQALIRKLVSESIVLLRNDRKVLPINKTEKKRIGLIGDHVKNPALSGGGSAEVEPYYSVSPFDAIVEEVGKENVAYALGCHSFRFSPLLKNLAPSEARHGGFGWSVEVFGEDPEENSSAKVLVSAHAQKELIDVPESFHASLPKKFYARARANYTPSTSGLFRFGFSTSGKGKLKINGKEVVDLWTEHPVKTGPTPCFNRLSMERFYDMAITEGQPIALEVIQVNEDLSGGVGTALTLAGRVGGFEVIDEDLAIKEAADLAKTVDVAILVVGLSSDFEYEGADRKHLRLPGRVDDLIQAVLKANPDVVIVTQSGCPIEMPWESEAATLVHAWFGGQETGHGIVDVLFGNVNPSGRLSQTFPKSIKHTPAYLTFSKADYDIVYGEGVFIGHRYYESVDRDPLFYFGQGLSYSTFKYSRLEVPRSFEPFAEHQMKISVDVKNTGPYDGAEVVQVYISDPESTLLRPVRELKAFAKTFIATKETKTVEMVLDKYSLSYWSQERSKWIAEAGEYIVIVASSSRPEDEISRASFNLSETFFWKGI</sequence>
<evidence type="ECO:0000259" key="10">
    <source>
        <dbReference type="PROSITE" id="PS51820"/>
    </source>
</evidence>
<dbReference type="GeneID" id="73325616"/>
<proteinExistence type="inferred from homology"/>
<dbReference type="InterPro" id="IPR013783">
    <property type="entry name" value="Ig-like_fold"/>
</dbReference>
<dbReference type="Gene3D" id="2.60.120.260">
    <property type="entry name" value="Galactose-binding domain-like"/>
    <property type="match status" value="1"/>
</dbReference>
<dbReference type="InterPro" id="IPR050288">
    <property type="entry name" value="Cellulose_deg_GH3"/>
</dbReference>
<evidence type="ECO:0000313" key="11">
    <source>
        <dbReference type="EMBL" id="GKT44633.1"/>
    </source>
</evidence>
<dbReference type="InterPro" id="IPR002772">
    <property type="entry name" value="Glyco_hydro_3_C"/>
</dbReference>
<gene>
    <name evidence="11" type="ORF">ColSpa_04814</name>
</gene>
<dbReference type="Gene3D" id="3.40.50.1700">
    <property type="entry name" value="Glycoside hydrolase family 3 C-terminal domain"/>
    <property type="match status" value="1"/>
</dbReference>
<keyword evidence="8 9" id="KW-0624">Polysaccharide degradation</keyword>
<evidence type="ECO:0000256" key="7">
    <source>
        <dbReference type="ARBA" id="ARBA00023295"/>
    </source>
</evidence>
<comment type="caution">
    <text evidence="11">The sequence shown here is derived from an EMBL/GenBank/DDBJ whole genome shotgun (WGS) entry which is preliminary data.</text>
</comment>
<keyword evidence="6 9" id="KW-0119">Carbohydrate metabolism</keyword>
<dbReference type="Gene3D" id="3.20.20.300">
    <property type="entry name" value="Glycoside hydrolase, family 3, N-terminal domain"/>
    <property type="match status" value="1"/>
</dbReference>
<keyword evidence="12" id="KW-1185">Reference proteome</keyword>
<evidence type="ECO:0000256" key="2">
    <source>
        <dbReference type="ARBA" id="ARBA00004987"/>
    </source>
</evidence>
<comment type="similarity">
    <text evidence="3 9">Belongs to the glycosyl hydrolase 3 family.</text>
</comment>
<evidence type="ECO:0000313" key="12">
    <source>
        <dbReference type="Proteomes" id="UP001055115"/>
    </source>
</evidence>
<comment type="catalytic activity">
    <reaction evidence="1 9">
        <text>Hydrolysis of terminal, non-reducing beta-D-glucosyl residues with release of beta-D-glucose.</text>
        <dbReference type="EC" id="3.2.1.21"/>
    </reaction>
</comment>
<evidence type="ECO:0000256" key="1">
    <source>
        <dbReference type="ARBA" id="ARBA00000448"/>
    </source>
</evidence>